<reference evidence="2 3" key="1">
    <citation type="journal article" date="2023" name="G3 (Bethesda)">
        <title>A chromosome-level genome assembly of Zasmidium syzygii isolated from banana leaves.</title>
        <authorList>
            <person name="van Westerhoven A.C."/>
            <person name="Mehrabi R."/>
            <person name="Talebi R."/>
            <person name="Steentjes M.B.F."/>
            <person name="Corcolon B."/>
            <person name="Chong P.A."/>
            <person name="Kema G.H.J."/>
            <person name="Seidl M.F."/>
        </authorList>
    </citation>
    <scope>NUCLEOTIDE SEQUENCE [LARGE SCALE GENOMIC DNA]</scope>
    <source>
        <strain evidence="2 3">P124</strain>
    </source>
</reference>
<dbReference type="EMBL" id="JAXOVC010000005">
    <property type="protein sequence ID" value="KAK4501702.1"/>
    <property type="molecule type" value="Genomic_DNA"/>
</dbReference>
<feature type="region of interest" description="Disordered" evidence="1">
    <location>
        <begin position="76"/>
        <end position="134"/>
    </location>
</feature>
<protein>
    <submittedName>
        <fullName evidence="2">Uncharacterized protein</fullName>
    </submittedName>
</protein>
<dbReference type="Proteomes" id="UP001305779">
    <property type="component" value="Unassembled WGS sequence"/>
</dbReference>
<feature type="compositionally biased region" description="Basic and acidic residues" evidence="1">
    <location>
        <begin position="76"/>
        <end position="86"/>
    </location>
</feature>
<name>A0ABR0EJR9_ZASCE</name>
<sequence>MANGKVDWDSQATWQRVIAAILATGVKVCIAPAFMFDIKLITCQVDLKQTAMYFGTTYDTLENRFRKIKKESATLKEEVERGERGEIAPTRTKSNPATPRKATPKKQALSAVTNGRVAKTTPSKNRKAGSIKREMSDDGFASTLASFTTGEDFSFESSDANAGLIGYNSVTDDDFGINGFV</sequence>
<organism evidence="2 3">
    <name type="scientific">Zasmidium cellare</name>
    <name type="common">Wine cellar mold</name>
    <name type="synonym">Racodium cellare</name>
    <dbReference type="NCBI Taxonomy" id="395010"/>
    <lineage>
        <taxon>Eukaryota</taxon>
        <taxon>Fungi</taxon>
        <taxon>Dikarya</taxon>
        <taxon>Ascomycota</taxon>
        <taxon>Pezizomycotina</taxon>
        <taxon>Dothideomycetes</taxon>
        <taxon>Dothideomycetidae</taxon>
        <taxon>Mycosphaerellales</taxon>
        <taxon>Mycosphaerellaceae</taxon>
        <taxon>Zasmidium</taxon>
    </lineage>
</organism>
<evidence type="ECO:0000313" key="2">
    <source>
        <dbReference type="EMBL" id="KAK4501702.1"/>
    </source>
</evidence>
<evidence type="ECO:0000313" key="3">
    <source>
        <dbReference type="Proteomes" id="UP001305779"/>
    </source>
</evidence>
<evidence type="ECO:0000256" key="1">
    <source>
        <dbReference type="SAM" id="MobiDB-lite"/>
    </source>
</evidence>
<proteinExistence type="predicted"/>
<comment type="caution">
    <text evidence="2">The sequence shown here is derived from an EMBL/GenBank/DDBJ whole genome shotgun (WGS) entry which is preliminary data.</text>
</comment>
<accession>A0ABR0EJR9</accession>
<keyword evidence="3" id="KW-1185">Reference proteome</keyword>
<gene>
    <name evidence="2" type="ORF">PRZ48_007511</name>
</gene>